<dbReference type="PANTHER" id="PTHR43312">
    <property type="entry name" value="D-THREO-ALDOSE 1-DEHYDROGENASE"/>
    <property type="match status" value="1"/>
</dbReference>
<evidence type="ECO:0000313" key="2">
    <source>
        <dbReference type="EMBL" id="GAH86447.1"/>
    </source>
</evidence>
<protein>
    <recommendedName>
        <fullName evidence="1">NADP-dependent oxidoreductase domain-containing protein</fullName>
    </recommendedName>
</protein>
<feature type="domain" description="NADP-dependent oxidoreductase" evidence="1">
    <location>
        <begin position="23"/>
        <end position="240"/>
    </location>
</feature>
<reference evidence="2" key="1">
    <citation type="journal article" date="2014" name="Front. Microbiol.">
        <title>High frequency of phylogenetically diverse reductive dehalogenase-homologous genes in deep subseafloor sedimentary metagenomes.</title>
        <authorList>
            <person name="Kawai M."/>
            <person name="Futagami T."/>
            <person name="Toyoda A."/>
            <person name="Takaki Y."/>
            <person name="Nishi S."/>
            <person name="Hori S."/>
            <person name="Arai W."/>
            <person name="Tsubouchi T."/>
            <person name="Morono Y."/>
            <person name="Uchiyama I."/>
            <person name="Ito T."/>
            <person name="Fujiyama A."/>
            <person name="Inagaki F."/>
            <person name="Takami H."/>
        </authorList>
    </citation>
    <scope>NUCLEOTIDE SEQUENCE</scope>
    <source>
        <strain evidence="2">Expedition CK06-06</strain>
    </source>
</reference>
<dbReference type="InterPro" id="IPR053135">
    <property type="entry name" value="AKR2_Oxidoreductase"/>
</dbReference>
<comment type="caution">
    <text evidence="2">The sequence shown here is derived from an EMBL/GenBank/DDBJ whole genome shotgun (WGS) entry which is preliminary data.</text>
</comment>
<evidence type="ECO:0000259" key="1">
    <source>
        <dbReference type="Pfam" id="PF00248"/>
    </source>
</evidence>
<feature type="non-terminal residue" evidence="2">
    <location>
        <position position="244"/>
    </location>
</feature>
<organism evidence="2">
    <name type="scientific">marine sediment metagenome</name>
    <dbReference type="NCBI Taxonomy" id="412755"/>
    <lineage>
        <taxon>unclassified sequences</taxon>
        <taxon>metagenomes</taxon>
        <taxon>ecological metagenomes</taxon>
    </lineage>
</organism>
<dbReference type="PANTHER" id="PTHR43312:SF1">
    <property type="entry name" value="NADP-DEPENDENT OXIDOREDUCTASE DOMAIN-CONTAINING PROTEIN"/>
    <property type="match status" value="1"/>
</dbReference>
<proteinExistence type="predicted"/>
<gene>
    <name evidence="2" type="ORF">S03H2_59968</name>
</gene>
<dbReference type="AlphaFoldDB" id="X1IXL3"/>
<dbReference type="Pfam" id="PF00248">
    <property type="entry name" value="Aldo_ket_red"/>
    <property type="match status" value="1"/>
</dbReference>
<dbReference type="InterPro" id="IPR036812">
    <property type="entry name" value="NAD(P)_OxRdtase_dom_sf"/>
</dbReference>
<accession>X1IXL3</accession>
<dbReference type="EMBL" id="BARU01038603">
    <property type="protein sequence ID" value="GAH86447.1"/>
    <property type="molecule type" value="Genomic_DNA"/>
</dbReference>
<dbReference type="SUPFAM" id="SSF51430">
    <property type="entry name" value="NAD(P)-linked oxidoreductase"/>
    <property type="match status" value="1"/>
</dbReference>
<dbReference type="InterPro" id="IPR023210">
    <property type="entry name" value="NADP_OxRdtase_dom"/>
</dbReference>
<dbReference type="Gene3D" id="3.20.20.100">
    <property type="entry name" value="NADP-dependent oxidoreductase domain"/>
    <property type="match status" value="1"/>
</dbReference>
<sequence>LNSFITCAMVSDIGSGVPTSGSVLKAVIESGVNFIETSESYSNGRNETLIGNVIKNFERDRLFIATKAFPAMKLFKSSDDVIRRAEGSLKRLQTNYIDLYMVHQAQNTFRVKDDYFHKAAEILKKKEKIRFTGLSCHGPEWGPESSENLEDILMAAIDDGRFDVLFLPYNFLAPEMGERILKACKEHDIGTMIMKSNPILAYENYTSMMESGRNVNRTDQKYYEGLHEAMQEADSFFKKYNMND</sequence>
<feature type="non-terminal residue" evidence="2">
    <location>
        <position position="1"/>
    </location>
</feature>
<name>X1IXL3_9ZZZZ</name>